<dbReference type="VEuPathDB" id="FungiDB:VP01_532g4"/>
<name>A0A0L6UM55_9BASI</name>
<dbReference type="VEuPathDB" id="FungiDB:VP01_3557g1"/>
<protein>
    <submittedName>
        <fullName evidence="2">Uncharacterized protein</fullName>
    </submittedName>
</protein>
<dbReference type="AlphaFoldDB" id="A0A0L6UM55"/>
<evidence type="ECO:0000313" key="3">
    <source>
        <dbReference type="EMBL" id="KNZ52489.1"/>
    </source>
</evidence>
<accession>A0A0L6UM55</accession>
<dbReference type="EMBL" id="LAVV01008565">
    <property type="protein sequence ID" value="KNZ52489.1"/>
    <property type="molecule type" value="Genomic_DNA"/>
</dbReference>
<keyword evidence="4" id="KW-1185">Reference proteome</keyword>
<evidence type="ECO:0000313" key="4">
    <source>
        <dbReference type="Proteomes" id="UP000037035"/>
    </source>
</evidence>
<comment type="caution">
    <text evidence="2">The sequence shown here is derived from an EMBL/GenBank/DDBJ whole genome shotgun (WGS) entry which is preliminary data.</text>
</comment>
<organism evidence="2 4">
    <name type="scientific">Puccinia sorghi</name>
    <dbReference type="NCBI Taxonomy" id="27349"/>
    <lineage>
        <taxon>Eukaryota</taxon>
        <taxon>Fungi</taxon>
        <taxon>Dikarya</taxon>
        <taxon>Basidiomycota</taxon>
        <taxon>Pucciniomycotina</taxon>
        <taxon>Pucciniomycetes</taxon>
        <taxon>Pucciniales</taxon>
        <taxon>Pucciniaceae</taxon>
        <taxon>Puccinia</taxon>
    </lineage>
</organism>
<feature type="region of interest" description="Disordered" evidence="1">
    <location>
        <begin position="160"/>
        <end position="183"/>
    </location>
</feature>
<dbReference type="EMBL" id="LAVV01010531">
    <property type="protein sequence ID" value="KNZ48910.1"/>
    <property type="molecule type" value="Genomic_DNA"/>
</dbReference>
<reference evidence="2 4" key="1">
    <citation type="submission" date="2015-08" db="EMBL/GenBank/DDBJ databases">
        <title>Next Generation Sequencing and Analysis of the Genome of Puccinia sorghi L Schw, the Causal Agent of Maize Common Rust.</title>
        <authorList>
            <person name="Rochi L."/>
            <person name="Burguener G."/>
            <person name="Darino M."/>
            <person name="Turjanski A."/>
            <person name="Kreff E."/>
            <person name="Dieguez M.J."/>
            <person name="Sacco F."/>
        </authorList>
    </citation>
    <scope>NUCLEOTIDE SEQUENCE [LARGE SCALE GENOMIC DNA]</scope>
    <source>
        <strain evidence="2 4">RO10H11247</strain>
    </source>
</reference>
<evidence type="ECO:0000256" key="1">
    <source>
        <dbReference type="SAM" id="MobiDB-lite"/>
    </source>
</evidence>
<evidence type="ECO:0000313" key="2">
    <source>
        <dbReference type="EMBL" id="KNZ48910.1"/>
    </source>
</evidence>
<sequence length="183" mass="20870">MVNSVDYKSGRKQVTNFIRMHLSHSNLKRFVPDITNYDPKKLWDDIVAYFAAKTIENSVNALDRLFDTQFNKGDMKSNMNSFRSPFQRVFEVSLKFDKKSLEAAAVVFALKRLPPSYGVFQQLQFANFKDDNIEFDSFLKELETEIRRQGEAVNLITKPSKALAVTQPTPSTSSSSKTNPSGR</sequence>
<dbReference type="OrthoDB" id="10443921at2759"/>
<proteinExistence type="predicted"/>
<gene>
    <name evidence="3" type="ORF">VP01_3557g1</name>
    <name evidence="2" type="ORF">VP01_532g4</name>
</gene>
<feature type="compositionally biased region" description="Low complexity" evidence="1">
    <location>
        <begin position="168"/>
        <end position="183"/>
    </location>
</feature>
<dbReference type="Proteomes" id="UP000037035">
    <property type="component" value="Unassembled WGS sequence"/>
</dbReference>